<evidence type="ECO:0000313" key="8">
    <source>
        <dbReference type="Proteomes" id="UP000785200"/>
    </source>
</evidence>
<feature type="transmembrane region" description="Helical" evidence="5">
    <location>
        <begin position="135"/>
        <end position="159"/>
    </location>
</feature>
<dbReference type="GO" id="GO:0005886">
    <property type="term" value="C:plasma membrane"/>
    <property type="evidence" value="ECO:0007669"/>
    <property type="project" value="TreeGrafter"/>
</dbReference>
<comment type="caution">
    <text evidence="7">The sequence shown here is derived from an EMBL/GenBank/DDBJ whole genome shotgun (WGS) entry which is preliminary data.</text>
</comment>
<dbReference type="Gene3D" id="1.20.1720.10">
    <property type="entry name" value="Multidrug resistance protein D"/>
    <property type="match status" value="1"/>
</dbReference>
<sequence>MPINSLNFYLAFACLCICVYVAILDTVIIGYALPAIAVDLKTTSSQAYWCGTAYLISQTVVQPLYGSFSNIFGRKVCLMTALFLFTVASFLCAVAPDVRWLIGSRVMQGLESGGINVLVNVITADMVPIRDRGKYMGFTSLTGALGLVSGVVFGSVLAQKVSWRMVFYLNIPICIPTMVGISLFLNLKRPEKVEEKLNQIDFVGVLGLTVSLVSTL</sequence>
<evidence type="ECO:0000259" key="6">
    <source>
        <dbReference type="PROSITE" id="PS50850"/>
    </source>
</evidence>
<dbReference type="EMBL" id="VNKQ01000008">
    <property type="protein sequence ID" value="KAG0649489.1"/>
    <property type="molecule type" value="Genomic_DNA"/>
</dbReference>
<protein>
    <submittedName>
        <fullName evidence="7">Efflux pump FUS6</fullName>
    </submittedName>
</protein>
<feature type="transmembrane region" description="Helical" evidence="5">
    <location>
        <begin position="6"/>
        <end position="34"/>
    </location>
</feature>
<dbReference type="AlphaFoldDB" id="A0A9P6VKY6"/>
<dbReference type="Proteomes" id="UP000785200">
    <property type="component" value="Unassembled WGS sequence"/>
</dbReference>
<dbReference type="InterPro" id="IPR036259">
    <property type="entry name" value="MFS_trans_sf"/>
</dbReference>
<dbReference type="PROSITE" id="PS50850">
    <property type="entry name" value="MFS"/>
    <property type="match status" value="1"/>
</dbReference>
<dbReference type="SUPFAM" id="SSF103473">
    <property type="entry name" value="MFS general substrate transporter"/>
    <property type="match status" value="1"/>
</dbReference>
<gene>
    <name evidence="7" type="ORF">D0Z07_4084</name>
</gene>
<evidence type="ECO:0000256" key="5">
    <source>
        <dbReference type="SAM" id="Phobius"/>
    </source>
</evidence>
<keyword evidence="3 5" id="KW-1133">Transmembrane helix</keyword>
<dbReference type="InterPro" id="IPR020846">
    <property type="entry name" value="MFS_dom"/>
</dbReference>
<evidence type="ECO:0000313" key="7">
    <source>
        <dbReference type="EMBL" id="KAG0649489.1"/>
    </source>
</evidence>
<accession>A0A9P6VKY6</accession>
<dbReference type="OrthoDB" id="6770063at2759"/>
<dbReference type="Pfam" id="PF07690">
    <property type="entry name" value="MFS_1"/>
    <property type="match status" value="1"/>
</dbReference>
<keyword evidence="8" id="KW-1185">Reference proteome</keyword>
<evidence type="ECO:0000256" key="2">
    <source>
        <dbReference type="ARBA" id="ARBA00022692"/>
    </source>
</evidence>
<reference evidence="7" key="1">
    <citation type="submission" date="2019-07" db="EMBL/GenBank/DDBJ databases">
        <title>Hyphodiscus hymeniophilus genome sequencing and assembly.</title>
        <authorList>
            <person name="Kramer G."/>
            <person name="Nodwell J."/>
        </authorList>
    </citation>
    <scope>NUCLEOTIDE SEQUENCE</scope>
    <source>
        <strain evidence="7">ATCC 34498</strain>
    </source>
</reference>
<comment type="subcellular location">
    <subcellularLocation>
        <location evidence="1">Membrane</location>
        <topology evidence="1">Multi-pass membrane protein</topology>
    </subcellularLocation>
</comment>
<keyword evidence="2 5" id="KW-0812">Transmembrane</keyword>
<evidence type="ECO:0000256" key="4">
    <source>
        <dbReference type="ARBA" id="ARBA00023136"/>
    </source>
</evidence>
<name>A0A9P6VKY6_9HELO</name>
<keyword evidence="4 5" id="KW-0472">Membrane</keyword>
<dbReference type="PANTHER" id="PTHR23501">
    <property type="entry name" value="MAJOR FACILITATOR SUPERFAMILY"/>
    <property type="match status" value="1"/>
</dbReference>
<feature type="transmembrane region" description="Helical" evidence="5">
    <location>
        <begin position="165"/>
        <end position="187"/>
    </location>
</feature>
<organism evidence="7 8">
    <name type="scientific">Hyphodiscus hymeniophilus</name>
    <dbReference type="NCBI Taxonomy" id="353542"/>
    <lineage>
        <taxon>Eukaryota</taxon>
        <taxon>Fungi</taxon>
        <taxon>Dikarya</taxon>
        <taxon>Ascomycota</taxon>
        <taxon>Pezizomycotina</taxon>
        <taxon>Leotiomycetes</taxon>
        <taxon>Helotiales</taxon>
        <taxon>Hyphodiscaceae</taxon>
        <taxon>Hyphodiscus</taxon>
    </lineage>
</organism>
<dbReference type="PANTHER" id="PTHR23501:SF59">
    <property type="entry name" value="MAJOR FACILITATOR SUPERFAMILY (MFS) PROFILE DOMAIN-CONTAINING PROTEIN-RELATED"/>
    <property type="match status" value="1"/>
</dbReference>
<dbReference type="GO" id="GO:0022857">
    <property type="term" value="F:transmembrane transporter activity"/>
    <property type="evidence" value="ECO:0007669"/>
    <property type="project" value="InterPro"/>
</dbReference>
<feature type="transmembrane region" description="Helical" evidence="5">
    <location>
        <begin position="46"/>
        <end position="65"/>
    </location>
</feature>
<dbReference type="InterPro" id="IPR011701">
    <property type="entry name" value="MFS"/>
</dbReference>
<evidence type="ECO:0000256" key="3">
    <source>
        <dbReference type="ARBA" id="ARBA00022989"/>
    </source>
</evidence>
<feature type="transmembrane region" description="Helical" evidence="5">
    <location>
        <begin position="71"/>
        <end position="95"/>
    </location>
</feature>
<evidence type="ECO:0000256" key="1">
    <source>
        <dbReference type="ARBA" id="ARBA00004141"/>
    </source>
</evidence>
<proteinExistence type="predicted"/>
<feature type="domain" description="Major facilitator superfamily (MFS) profile" evidence="6">
    <location>
        <begin position="11"/>
        <end position="216"/>
    </location>
</feature>